<organism evidence="3 4">
    <name type="scientific">Agreia bicolorata</name>
    <dbReference type="NCBI Taxonomy" id="110935"/>
    <lineage>
        <taxon>Bacteria</taxon>
        <taxon>Bacillati</taxon>
        <taxon>Actinomycetota</taxon>
        <taxon>Actinomycetes</taxon>
        <taxon>Micrococcales</taxon>
        <taxon>Microbacteriaceae</taxon>
        <taxon>Agreia</taxon>
    </lineage>
</organism>
<evidence type="ECO:0000256" key="1">
    <source>
        <dbReference type="SAM" id="MobiDB-lite"/>
    </source>
</evidence>
<evidence type="ECO:0000313" key="3">
    <source>
        <dbReference type="EMBL" id="KJC65641.1"/>
    </source>
</evidence>
<proteinExistence type="predicted"/>
<gene>
    <name evidence="3" type="ORF">TZ00_02215</name>
</gene>
<feature type="region of interest" description="Disordered" evidence="1">
    <location>
        <begin position="42"/>
        <end position="88"/>
    </location>
</feature>
<name>A0ABR5CJ64_9MICO</name>
<accession>A0ABR5CJ64</accession>
<dbReference type="RefSeq" id="WP_044438901.1">
    <property type="nucleotide sequence ID" value="NZ_JYFC01000001.1"/>
</dbReference>
<evidence type="ECO:0008006" key="5">
    <source>
        <dbReference type="Google" id="ProtNLM"/>
    </source>
</evidence>
<keyword evidence="4" id="KW-1185">Reference proteome</keyword>
<comment type="caution">
    <text evidence="3">The sequence shown here is derived from an EMBL/GenBank/DDBJ whole genome shotgun (WGS) entry which is preliminary data.</text>
</comment>
<sequence>MNDDDAATDAQRRELQRRVFSAASDAADARVAARQLQQLDARRMHEALDRHRRPLTAPEPAPLHEDSAPPSQNRSDPDPLGESILPNTTGRASSRLAVARLAVAALLSLAVGVAIGLSVAERPDAVPEPTASRAVVDARGALALFDRPQVAADRPVESLPPTVITESIRALGDPFFKLYIGRNAADMVCILAAQPEDSFAMSCVPVDEFPSTGLRLEWSGEMNSMSADGARGTVRSAMRAVWMADGALDFSGSPR</sequence>
<feature type="transmembrane region" description="Helical" evidence="2">
    <location>
        <begin position="101"/>
        <end position="120"/>
    </location>
</feature>
<keyword evidence="2" id="KW-0472">Membrane</keyword>
<keyword evidence="2" id="KW-1133">Transmembrane helix</keyword>
<evidence type="ECO:0000313" key="4">
    <source>
        <dbReference type="Proteomes" id="UP000032503"/>
    </source>
</evidence>
<dbReference type="EMBL" id="JYFC01000001">
    <property type="protein sequence ID" value="KJC65641.1"/>
    <property type="molecule type" value="Genomic_DNA"/>
</dbReference>
<dbReference type="Proteomes" id="UP000032503">
    <property type="component" value="Unassembled WGS sequence"/>
</dbReference>
<evidence type="ECO:0000256" key="2">
    <source>
        <dbReference type="SAM" id="Phobius"/>
    </source>
</evidence>
<keyword evidence="2" id="KW-0812">Transmembrane</keyword>
<reference evidence="3 4" key="1">
    <citation type="journal article" date="2001" name="Int. J. Syst. Evol. Microbiol.">
        <title>Agreia bicolorata gen. nov., sp. nov., to accommodate actinobacteria isolated from narrow reed grass infected by the nematode Heteroanguina graminophila.</title>
        <authorList>
            <person name="Evtushenko L.I."/>
            <person name="Dorofeeva L.V."/>
            <person name="Dobrovolskaya T.G."/>
            <person name="Streshinskaya G.M."/>
            <person name="Subbotin S.A."/>
            <person name="Tiedje J.M."/>
        </authorList>
    </citation>
    <scope>NUCLEOTIDE SEQUENCE [LARGE SCALE GENOMIC DNA]</scope>
    <source>
        <strain evidence="3 4">VKM Ac-1804</strain>
    </source>
</reference>
<protein>
    <recommendedName>
        <fullName evidence="5">Anti-sigma factor</fullName>
    </recommendedName>
</protein>